<dbReference type="PANTHER" id="PTHR11437">
    <property type="entry name" value="RIBONUCLEASE"/>
    <property type="match status" value="1"/>
</dbReference>
<reference evidence="10" key="1">
    <citation type="submission" date="2025-08" db="UniProtKB">
        <authorList>
            <consortium name="Ensembl"/>
        </authorList>
    </citation>
    <scope>IDENTIFICATION</scope>
</reference>
<dbReference type="GO" id="GO:0050830">
    <property type="term" value="P:defense response to Gram-positive bacterium"/>
    <property type="evidence" value="ECO:0007669"/>
    <property type="project" value="TreeGrafter"/>
</dbReference>
<dbReference type="GO" id="GO:0016787">
    <property type="term" value="F:hydrolase activity"/>
    <property type="evidence" value="ECO:0007669"/>
    <property type="project" value="UniProtKB-KW"/>
</dbReference>
<evidence type="ECO:0000313" key="10">
    <source>
        <dbReference type="Ensembl" id="ENSSLUP00000016843.1"/>
    </source>
</evidence>
<dbReference type="InterPro" id="IPR023412">
    <property type="entry name" value="RNaseA_domain"/>
</dbReference>
<keyword evidence="5 8" id="KW-0255">Endonuclease</keyword>
<evidence type="ECO:0000256" key="4">
    <source>
        <dbReference type="ARBA" id="ARBA00022722"/>
    </source>
</evidence>
<evidence type="ECO:0000256" key="5">
    <source>
        <dbReference type="ARBA" id="ARBA00022759"/>
    </source>
</evidence>
<dbReference type="AlphaFoldDB" id="A0A8C9XYY2"/>
<dbReference type="InterPro" id="IPR023411">
    <property type="entry name" value="RNaseA_AS"/>
</dbReference>
<protein>
    <recommendedName>
        <fullName evidence="9">Ribonuclease A-domain domain-containing protein</fullName>
    </recommendedName>
</protein>
<comment type="similarity">
    <text evidence="2 8">Belongs to the pancreatic ribonuclease family.</text>
</comment>
<dbReference type="Proteomes" id="UP000694568">
    <property type="component" value="Unplaced"/>
</dbReference>
<dbReference type="SMART" id="SM00092">
    <property type="entry name" value="RNAse_Pc"/>
    <property type="match status" value="1"/>
</dbReference>
<evidence type="ECO:0000259" key="9">
    <source>
        <dbReference type="SMART" id="SM00092"/>
    </source>
</evidence>
<evidence type="ECO:0000313" key="11">
    <source>
        <dbReference type="Proteomes" id="UP000694568"/>
    </source>
</evidence>
<dbReference type="GO" id="GO:0004519">
    <property type="term" value="F:endonuclease activity"/>
    <property type="evidence" value="ECO:0007669"/>
    <property type="project" value="UniProtKB-KW"/>
</dbReference>
<keyword evidence="4 8" id="KW-0540">Nuclease</keyword>
<keyword evidence="3" id="KW-0964">Secreted</keyword>
<dbReference type="GO" id="GO:0005576">
    <property type="term" value="C:extracellular region"/>
    <property type="evidence" value="ECO:0007669"/>
    <property type="project" value="UniProtKB-SubCell"/>
</dbReference>
<keyword evidence="11" id="KW-1185">Reference proteome</keyword>
<evidence type="ECO:0000256" key="6">
    <source>
        <dbReference type="ARBA" id="ARBA00022801"/>
    </source>
</evidence>
<sequence>MSTDSSDLHRVRRRITDCNGNCKPTNTFIEAKFTSVKHVCRAEGENIGGDNYKSKNKFKIVVCKGGRGKPPHCEYNSVRYDDRNIVVGCNEKREPVHFVRVLPDESE</sequence>
<dbReference type="Ensembl" id="ENSSLUT00000017396.1">
    <property type="protein sequence ID" value="ENSSLUP00000016843.1"/>
    <property type="gene ID" value="ENSSLUG00000007898.1"/>
</dbReference>
<dbReference type="PROSITE" id="PS00127">
    <property type="entry name" value="RNASE_PANCREATIC"/>
    <property type="match status" value="1"/>
</dbReference>
<dbReference type="Gene3D" id="3.10.130.10">
    <property type="entry name" value="Ribonuclease A-like domain"/>
    <property type="match status" value="1"/>
</dbReference>
<dbReference type="SUPFAM" id="SSF54076">
    <property type="entry name" value="RNase A-like"/>
    <property type="match status" value="1"/>
</dbReference>
<dbReference type="InterPro" id="IPR036816">
    <property type="entry name" value="RNaseA-like_dom_sf"/>
</dbReference>
<dbReference type="GO" id="GO:0004540">
    <property type="term" value="F:RNA nuclease activity"/>
    <property type="evidence" value="ECO:0007669"/>
    <property type="project" value="TreeGrafter"/>
</dbReference>
<reference evidence="10" key="2">
    <citation type="submission" date="2025-09" db="UniProtKB">
        <authorList>
            <consortium name="Ensembl"/>
        </authorList>
    </citation>
    <scope>IDENTIFICATION</scope>
</reference>
<accession>A0A8C9XYY2</accession>
<dbReference type="GeneTree" id="ENSGT01010000228662"/>
<dbReference type="InterPro" id="IPR001427">
    <property type="entry name" value="RNaseA"/>
</dbReference>
<name>A0A8C9XYY2_SANLU</name>
<dbReference type="PANTHER" id="PTHR11437:SF10">
    <property type="entry name" value="ANGIOGENIN-RELATED"/>
    <property type="match status" value="1"/>
</dbReference>
<keyword evidence="7" id="KW-1015">Disulfide bond</keyword>
<organism evidence="10 11">
    <name type="scientific">Sander lucioperca</name>
    <name type="common">Pike-perch</name>
    <name type="synonym">Perca lucioperca</name>
    <dbReference type="NCBI Taxonomy" id="283035"/>
    <lineage>
        <taxon>Eukaryota</taxon>
        <taxon>Metazoa</taxon>
        <taxon>Chordata</taxon>
        <taxon>Craniata</taxon>
        <taxon>Vertebrata</taxon>
        <taxon>Euteleostomi</taxon>
        <taxon>Actinopterygii</taxon>
        <taxon>Neopterygii</taxon>
        <taxon>Teleostei</taxon>
        <taxon>Neoteleostei</taxon>
        <taxon>Acanthomorphata</taxon>
        <taxon>Eupercaria</taxon>
        <taxon>Perciformes</taxon>
        <taxon>Percoidei</taxon>
        <taxon>Percidae</taxon>
        <taxon>Luciopercinae</taxon>
        <taxon>Sander</taxon>
    </lineage>
</organism>
<comment type="subcellular location">
    <subcellularLocation>
        <location evidence="1">Secreted</location>
    </subcellularLocation>
</comment>
<dbReference type="Pfam" id="PF00074">
    <property type="entry name" value="RnaseA"/>
    <property type="match status" value="1"/>
</dbReference>
<evidence type="ECO:0000256" key="2">
    <source>
        <dbReference type="ARBA" id="ARBA00005600"/>
    </source>
</evidence>
<feature type="domain" description="Ribonuclease A-domain" evidence="9">
    <location>
        <begin position="1"/>
        <end position="102"/>
    </location>
</feature>
<evidence type="ECO:0000256" key="8">
    <source>
        <dbReference type="RuleBase" id="RU000651"/>
    </source>
</evidence>
<evidence type="ECO:0000256" key="3">
    <source>
        <dbReference type="ARBA" id="ARBA00022525"/>
    </source>
</evidence>
<evidence type="ECO:0000256" key="1">
    <source>
        <dbReference type="ARBA" id="ARBA00004613"/>
    </source>
</evidence>
<dbReference type="GO" id="GO:0003676">
    <property type="term" value="F:nucleic acid binding"/>
    <property type="evidence" value="ECO:0007669"/>
    <property type="project" value="InterPro"/>
</dbReference>
<evidence type="ECO:0000256" key="7">
    <source>
        <dbReference type="ARBA" id="ARBA00023157"/>
    </source>
</evidence>
<keyword evidence="6 8" id="KW-0378">Hydrolase</keyword>
<proteinExistence type="inferred from homology"/>